<feature type="transmembrane region" description="Helical" evidence="7">
    <location>
        <begin position="6"/>
        <end position="23"/>
    </location>
</feature>
<comment type="cofactor">
    <cofactor evidence="6">
        <name>Zn(2+)</name>
        <dbReference type="ChEBI" id="CHEBI:29105"/>
    </cofactor>
    <text evidence="6">Binds 1 zinc ion per subunit.</text>
</comment>
<dbReference type="OrthoDB" id="9810445at2"/>
<keyword evidence="10" id="KW-1185">Reference proteome</keyword>
<evidence type="ECO:0000313" key="10">
    <source>
        <dbReference type="Proteomes" id="UP000296862"/>
    </source>
</evidence>
<evidence type="ECO:0000256" key="5">
    <source>
        <dbReference type="ARBA" id="ARBA00023049"/>
    </source>
</evidence>
<gene>
    <name evidence="9" type="primary">loiP</name>
    <name evidence="9" type="ORF">GS03_00754</name>
</gene>
<evidence type="ECO:0000256" key="7">
    <source>
        <dbReference type="SAM" id="Phobius"/>
    </source>
</evidence>
<proteinExistence type="inferred from homology"/>
<evidence type="ECO:0000256" key="2">
    <source>
        <dbReference type="ARBA" id="ARBA00022723"/>
    </source>
</evidence>
<keyword evidence="7" id="KW-0812">Transmembrane</keyword>
<evidence type="ECO:0000256" key="1">
    <source>
        <dbReference type="ARBA" id="ARBA00022670"/>
    </source>
</evidence>
<keyword evidence="2" id="KW-0479">Metal-binding</keyword>
<evidence type="ECO:0000256" key="3">
    <source>
        <dbReference type="ARBA" id="ARBA00022801"/>
    </source>
</evidence>
<dbReference type="RefSeq" id="WP_136151236.1">
    <property type="nucleotide sequence ID" value="NZ_CP038810.1"/>
</dbReference>
<keyword evidence="1 6" id="KW-0645">Protease</keyword>
<dbReference type="GO" id="GO:0004222">
    <property type="term" value="F:metalloendopeptidase activity"/>
    <property type="evidence" value="ECO:0007669"/>
    <property type="project" value="InterPro"/>
</dbReference>
<dbReference type="Gene3D" id="3.30.2010.10">
    <property type="entry name" value="Metalloproteases ('zincins'), catalytic domain"/>
    <property type="match status" value="1"/>
</dbReference>
<evidence type="ECO:0000259" key="8">
    <source>
        <dbReference type="Pfam" id="PF01435"/>
    </source>
</evidence>
<dbReference type="Pfam" id="PF01435">
    <property type="entry name" value="Peptidase_M48"/>
    <property type="match status" value="1"/>
</dbReference>
<evidence type="ECO:0000313" key="9">
    <source>
        <dbReference type="EMBL" id="QBZ97268.1"/>
    </source>
</evidence>
<keyword evidence="7" id="KW-1133">Transmembrane helix</keyword>
<evidence type="ECO:0000256" key="4">
    <source>
        <dbReference type="ARBA" id="ARBA00022833"/>
    </source>
</evidence>
<dbReference type="EC" id="3.4.24.-" evidence="9"/>
<reference evidence="9 10" key="1">
    <citation type="submission" date="2019-04" db="EMBL/GenBank/DDBJ databases">
        <title>Flavobacterium sp. GS03.</title>
        <authorList>
            <person name="Kim H."/>
        </authorList>
    </citation>
    <scope>NUCLEOTIDE SEQUENCE [LARGE SCALE GENOMIC DNA]</scope>
    <source>
        <strain evidence="9 10">GS03</strain>
    </source>
</reference>
<keyword evidence="5 6" id="KW-0482">Metalloprotease</keyword>
<accession>A0A4P7PR00</accession>
<keyword evidence="3 6" id="KW-0378">Hydrolase</keyword>
<dbReference type="PANTHER" id="PTHR22726:SF1">
    <property type="entry name" value="METALLOENDOPEPTIDASE OMA1, MITOCHONDRIAL"/>
    <property type="match status" value="1"/>
</dbReference>
<dbReference type="KEGG" id="fsn:GS03_00754"/>
<dbReference type="GO" id="GO:0051603">
    <property type="term" value="P:proteolysis involved in protein catabolic process"/>
    <property type="evidence" value="ECO:0007669"/>
    <property type="project" value="TreeGrafter"/>
</dbReference>
<feature type="domain" description="Peptidase M48" evidence="8">
    <location>
        <begin position="67"/>
        <end position="238"/>
    </location>
</feature>
<protein>
    <submittedName>
        <fullName evidence="9">Metalloprotease LoiP</fullName>
        <ecNumber evidence="9">3.4.24.-</ecNumber>
    </submittedName>
</protein>
<sequence>MIQKTFLQALLIVSAFFLIWFGLSQVDFMKLFKVKERTTTMEQKLGDMIWNQIEDTEDIVYNDSITKSLDKLLKPLCDANDIEQDSLKVHIIIKDQINAFALPNNHLVVYTGLIEDCKRQEALQGVLGHEIAHIEKNHVMKKLSKEIGYSVLLTAAGGSKGGEMAREILKTLSSSAYDRSLEKEADISSVKYMMEAGINPKPMADFMYQMAQDSNIDKAMYWIADHPESEERAKYILEYIKGKKIKNKQTLSEKDWKTFQEKVGNQD</sequence>
<dbReference type="EMBL" id="CP038810">
    <property type="protein sequence ID" value="QBZ97268.1"/>
    <property type="molecule type" value="Genomic_DNA"/>
</dbReference>
<keyword evidence="4 6" id="KW-0862">Zinc</keyword>
<evidence type="ECO:0000256" key="6">
    <source>
        <dbReference type="RuleBase" id="RU003983"/>
    </source>
</evidence>
<dbReference type="GO" id="GO:0016020">
    <property type="term" value="C:membrane"/>
    <property type="evidence" value="ECO:0007669"/>
    <property type="project" value="TreeGrafter"/>
</dbReference>
<comment type="similarity">
    <text evidence="6">Belongs to the peptidase M48 family.</text>
</comment>
<dbReference type="AlphaFoldDB" id="A0A4P7PR00"/>
<dbReference type="GO" id="GO:0046872">
    <property type="term" value="F:metal ion binding"/>
    <property type="evidence" value="ECO:0007669"/>
    <property type="project" value="UniProtKB-KW"/>
</dbReference>
<dbReference type="InterPro" id="IPR051156">
    <property type="entry name" value="Mito/Outer_Membr_Metalloprot"/>
</dbReference>
<keyword evidence="7" id="KW-0472">Membrane</keyword>
<dbReference type="CDD" id="cd07332">
    <property type="entry name" value="M48C_Oma1_like"/>
    <property type="match status" value="1"/>
</dbReference>
<dbReference type="InterPro" id="IPR001915">
    <property type="entry name" value="Peptidase_M48"/>
</dbReference>
<name>A0A4P7PR00_9FLAO</name>
<organism evidence="9 10">
    <name type="scientific">Flavobacterium sangjuense</name>
    <dbReference type="NCBI Taxonomy" id="2518177"/>
    <lineage>
        <taxon>Bacteria</taxon>
        <taxon>Pseudomonadati</taxon>
        <taxon>Bacteroidota</taxon>
        <taxon>Flavobacteriia</taxon>
        <taxon>Flavobacteriales</taxon>
        <taxon>Flavobacteriaceae</taxon>
        <taxon>Flavobacterium</taxon>
    </lineage>
</organism>
<dbReference type="Proteomes" id="UP000296862">
    <property type="component" value="Chromosome"/>
</dbReference>
<dbReference type="PANTHER" id="PTHR22726">
    <property type="entry name" value="METALLOENDOPEPTIDASE OMA1"/>
    <property type="match status" value="1"/>
</dbReference>